<keyword evidence="7" id="KW-0961">Cell wall biogenesis/degradation</keyword>
<comment type="subcellular location">
    <subcellularLocation>
        <location evidence="1">Secreted</location>
        <location evidence="1">Cell wall</location>
    </subcellularLocation>
</comment>
<reference evidence="11 12" key="1">
    <citation type="journal article" date="2023" name="Life. Sci Alliance">
        <title>Evolutionary insights into 3D genome organization and epigenetic landscape of Vigna mungo.</title>
        <authorList>
            <person name="Junaid A."/>
            <person name="Singh B."/>
            <person name="Bhatia S."/>
        </authorList>
    </citation>
    <scope>NUCLEOTIDE SEQUENCE [LARGE SCALE GENOMIC DNA]</scope>
    <source>
        <strain evidence="11">Urdbean</strain>
    </source>
</reference>
<dbReference type="InterPro" id="IPR006626">
    <property type="entry name" value="PbH1"/>
</dbReference>
<organism evidence="11 12">
    <name type="scientific">Vigna mungo</name>
    <name type="common">Black gram</name>
    <name type="synonym">Phaseolus mungo</name>
    <dbReference type="NCBI Taxonomy" id="3915"/>
    <lineage>
        <taxon>Eukaryota</taxon>
        <taxon>Viridiplantae</taxon>
        <taxon>Streptophyta</taxon>
        <taxon>Embryophyta</taxon>
        <taxon>Tracheophyta</taxon>
        <taxon>Spermatophyta</taxon>
        <taxon>Magnoliopsida</taxon>
        <taxon>eudicotyledons</taxon>
        <taxon>Gunneridae</taxon>
        <taxon>Pentapetalae</taxon>
        <taxon>rosids</taxon>
        <taxon>fabids</taxon>
        <taxon>Fabales</taxon>
        <taxon>Fabaceae</taxon>
        <taxon>Papilionoideae</taxon>
        <taxon>50 kb inversion clade</taxon>
        <taxon>NPAAA clade</taxon>
        <taxon>indigoferoid/millettioid clade</taxon>
        <taxon>Phaseoleae</taxon>
        <taxon>Vigna</taxon>
    </lineage>
</organism>
<dbReference type="AlphaFoldDB" id="A0AAQ3NQ92"/>
<dbReference type="InterPro" id="IPR011050">
    <property type="entry name" value="Pectin_lyase_fold/virulence"/>
</dbReference>
<evidence type="ECO:0000256" key="3">
    <source>
        <dbReference type="ARBA" id="ARBA00022512"/>
    </source>
</evidence>
<evidence type="ECO:0000256" key="2">
    <source>
        <dbReference type="ARBA" id="ARBA00008834"/>
    </source>
</evidence>
<evidence type="ECO:0000313" key="11">
    <source>
        <dbReference type="EMBL" id="WVZ14231.1"/>
    </source>
</evidence>
<protein>
    <recommendedName>
        <fullName evidence="13">Polygalacturonase</fullName>
    </recommendedName>
</protein>
<dbReference type="InterPro" id="IPR012334">
    <property type="entry name" value="Pectin_lyas_fold"/>
</dbReference>
<dbReference type="Gene3D" id="2.160.20.10">
    <property type="entry name" value="Single-stranded right-handed beta-helix, Pectin lyase-like"/>
    <property type="match status" value="1"/>
</dbReference>
<dbReference type="FunFam" id="2.160.20.10:FF:000004">
    <property type="entry name" value="Pectin lyase-like superfamily protein"/>
    <property type="match status" value="1"/>
</dbReference>
<evidence type="ECO:0000256" key="8">
    <source>
        <dbReference type="PROSITE-ProRule" id="PRU10052"/>
    </source>
</evidence>
<dbReference type="SMART" id="SM00710">
    <property type="entry name" value="PbH1"/>
    <property type="match status" value="6"/>
</dbReference>
<keyword evidence="4" id="KW-0964">Secreted</keyword>
<dbReference type="GO" id="GO:0005975">
    <property type="term" value="P:carbohydrate metabolic process"/>
    <property type="evidence" value="ECO:0007669"/>
    <property type="project" value="InterPro"/>
</dbReference>
<sequence length="394" mass="42305">MKFSIILLFFCFITISFHLTQSTTLQISQFGGKPNGNIAQALKSAWAQACASTSAVKIVIPKGNYQMTHVLLKGPCKAPIELNVDGIIKAPVKPQDVGGNEILRFDYVNALTMSGNGVFDGQGSYAWKQSDCSKTFNCKFLGMNFAFNYLNNSIIRGITSKDSKQFHINVLGCNNFTFDGFKVSAPSDSANTDGIHIGRSKVVNVLNTDIGTGDDCVSLGDGSKQVLIQNVKCGPGHGISIGSLGKYTTEEPVDDITIKDCSLKGTQNGVRIKTWPSEPGAITITNMRFEDLTMDNVSNPVIIDQEYCPWNQCTKKYPSKIKISKVTIKNIKGTSATKEGVILSCSSGVPCESVEISNVDLKFNGAPAIAVCSNVKPKITGTAPACTAPSTKKQ</sequence>
<feature type="active site" evidence="8">
    <location>
        <position position="237"/>
    </location>
</feature>
<keyword evidence="6 9" id="KW-0326">Glycosidase</keyword>
<comment type="similarity">
    <text evidence="2 9">Belongs to the glycosyl hydrolase 28 family.</text>
</comment>
<dbReference type="PROSITE" id="PS00502">
    <property type="entry name" value="POLYGALACTURONASE"/>
    <property type="match status" value="1"/>
</dbReference>
<dbReference type="GO" id="GO:0004650">
    <property type="term" value="F:polygalacturonase activity"/>
    <property type="evidence" value="ECO:0007669"/>
    <property type="project" value="InterPro"/>
</dbReference>
<evidence type="ECO:0000256" key="10">
    <source>
        <dbReference type="SAM" id="SignalP"/>
    </source>
</evidence>
<dbReference type="SUPFAM" id="SSF51126">
    <property type="entry name" value="Pectin lyase-like"/>
    <property type="match status" value="1"/>
</dbReference>
<proteinExistence type="inferred from homology"/>
<evidence type="ECO:0000256" key="7">
    <source>
        <dbReference type="ARBA" id="ARBA00023316"/>
    </source>
</evidence>
<name>A0AAQ3NQ92_VIGMU</name>
<dbReference type="InterPro" id="IPR000743">
    <property type="entry name" value="Glyco_hydro_28"/>
</dbReference>
<evidence type="ECO:0000256" key="6">
    <source>
        <dbReference type="ARBA" id="ARBA00023295"/>
    </source>
</evidence>
<evidence type="ECO:0000256" key="5">
    <source>
        <dbReference type="ARBA" id="ARBA00022801"/>
    </source>
</evidence>
<keyword evidence="10" id="KW-0732">Signal</keyword>
<evidence type="ECO:0000256" key="4">
    <source>
        <dbReference type="ARBA" id="ARBA00022525"/>
    </source>
</evidence>
<keyword evidence="5 9" id="KW-0378">Hydrolase</keyword>
<feature type="signal peptide" evidence="10">
    <location>
        <begin position="1"/>
        <end position="22"/>
    </location>
</feature>
<dbReference type="Proteomes" id="UP001374535">
    <property type="component" value="Chromosome 4"/>
</dbReference>
<evidence type="ECO:0008006" key="13">
    <source>
        <dbReference type="Google" id="ProtNLM"/>
    </source>
</evidence>
<gene>
    <name evidence="11" type="ORF">V8G54_011797</name>
</gene>
<dbReference type="GO" id="GO:0071555">
    <property type="term" value="P:cell wall organization"/>
    <property type="evidence" value="ECO:0007669"/>
    <property type="project" value="UniProtKB-KW"/>
</dbReference>
<evidence type="ECO:0000313" key="12">
    <source>
        <dbReference type="Proteomes" id="UP001374535"/>
    </source>
</evidence>
<evidence type="ECO:0000256" key="9">
    <source>
        <dbReference type="RuleBase" id="RU361169"/>
    </source>
</evidence>
<keyword evidence="12" id="KW-1185">Reference proteome</keyword>
<dbReference type="Pfam" id="PF00295">
    <property type="entry name" value="Glyco_hydro_28"/>
    <property type="match status" value="1"/>
</dbReference>
<dbReference type="PANTHER" id="PTHR31375">
    <property type="match status" value="1"/>
</dbReference>
<feature type="chain" id="PRO_5042932644" description="Polygalacturonase" evidence="10">
    <location>
        <begin position="23"/>
        <end position="394"/>
    </location>
</feature>
<evidence type="ECO:0000256" key="1">
    <source>
        <dbReference type="ARBA" id="ARBA00004191"/>
    </source>
</evidence>
<accession>A0AAQ3NQ92</accession>
<keyword evidence="3" id="KW-0134">Cell wall</keyword>
<dbReference type="EMBL" id="CP144697">
    <property type="protein sequence ID" value="WVZ14231.1"/>
    <property type="molecule type" value="Genomic_DNA"/>
</dbReference>